<dbReference type="Proteomes" id="UP001413721">
    <property type="component" value="Unassembled WGS sequence"/>
</dbReference>
<dbReference type="Gene3D" id="1.10.10.10">
    <property type="entry name" value="Winged helix-like DNA-binding domain superfamily/Winged helix DNA-binding domain"/>
    <property type="match status" value="1"/>
</dbReference>
<comment type="caution">
    <text evidence="5">The sequence shown here is derived from an EMBL/GenBank/DDBJ whole genome shotgun (WGS) entry which is preliminary data.</text>
</comment>
<dbReference type="Pfam" id="PF01047">
    <property type="entry name" value="MarR"/>
    <property type="match status" value="1"/>
</dbReference>
<dbReference type="PROSITE" id="PS50995">
    <property type="entry name" value="HTH_MARR_2"/>
    <property type="match status" value="1"/>
</dbReference>
<keyword evidence="3" id="KW-0804">Transcription</keyword>
<evidence type="ECO:0000259" key="4">
    <source>
        <dbReference type="PROSITE" id="PS50995"/>
    </source>
</evidence>
<feature type="domain" description="HTH marR-type" evidence="4">
    <location>
        <begin position="12"/>
        <end position="146"/>
    </location>
</feature>
<keyword evidence="1" id="KW-0805">Transcription regulation</keyword>
<evidence type="ECO:0000313" key="5">
    <source>
        <dbReference type="EMBL" id="MEN2987704.1"/>
    </source>
</evidence>
<gene>
    <name evidence="5" type="ORF">WG926_05275</name>
</gene>
<dbReference type="SUPFAM" id="SSF46785">
    <property type="entry name" value="Winged helix' DNA-binding domain"/>
    <property type="match status" value="1"/>
</dbReference>
<dbReference type="PROSITE" id="PS01117">
    <property type="entry name" value="HTH_MARR_1"/>
    <property type="match status" value="1"/>
</dbReference>
<dbReference type="PANTHER" id="PTHR33164">
    <property type="entry name" value="TRANSCRIPTIONAL REGULATOR, MARR FAMILY"/>
    <property type="match status" value="1"/>
</dbReference>
<evidence type="ECO:0000256" key="2">
    <source>
        <dbReference type="ARBA" id="ARBA00023125"/>
    </source>
</evidence>
<keyword evidence="2" id="KW-0238">DNA-binding</keyword>
<dbReference type="InterPro" id="IPR036388">
    <property type="entry name" value="WH-like_DNA-bd_sf"/>
</dbReference>
<dbReference type="InterPro" id="IPR039422">
    <property type="entry name" value="MarR/SlyA-like"/>
</dbReference>
<keyword evidence="6" id="KW-1185">Reference proteome</keyword>
<dbReference type="InterPro" id="IPR000835">
    <property type="entry name" value="HTH_MarR-typ"/>
</dbReference>
<dbReference type="PANTHER" id="PTHR33164:SF43">
    <property type="entry name" value="HTH-TYPE TRANSCRIPTIONAL REPRESSOR YETL"/>
    <property type="match status" value="1"/>
</dbReference>
<name>A0ABU9YFY8_9PROT</name>
<dbReference type="EMBL" id="JBBKTW010000002">
    <property type="protein sequence ID" value="MEN2987704.1"/>
    <property type="molecule type" value="Genomic_DNA"/>
</dbReference>
<evidence type="ECO:0000256" key="3">
    <source>
        <dbReference type="ARBA" id="ARBA00023163"/>
    </source>
</evidence>
<dbReference type="SMART" id="SM00347">
    <property type="entry name" value="HTH_MARR"/>
    <property type="match status" value="1"/>
</dbReference>
<dbReference type="InterPro" id="IPR036390">
    <property type="entry name" value="WH_DNA-bd_sf"/>
</dbReference>
<proteinExistence type="predicted"/>
<organism evidence="5 6">
    <name type="scientific">Tistrella arctica</name>
    <dbReference type="NCBI Taxonomy" id="3133430"/>
    <lineage>
        <taxon>Bacteria</taxon>
        <taxon>Pseudomonadati</taxon>
        <taxon>Pseudomonadota</taxon>
        <taxon>Alphaproteobacteria</taxon>
        <taxon>Geminicoccales</taxon>
        <taxon>Geminicoccaceae</taxon>
        <taxon>Tistrella</taxon>
    </lineage>
</organism>
<reference evidence="5 6" key="1">
    <citation type="submission" date="2024-03" db="EMBL/GenBank/DDBJ databases">
        <title>High-quality draft genome sequencing of Tistrella sp. BH-R2-4.</title>
        <authorList>
            <person name="Dong C."/>
        </authorList>
    </citation>
    <scope>NUCLEOTIDE SEQUENCE [LARGE SCALE GENOMIC DNA]</scope>
    <source>
        <strain evidence="5 6">BH-R2-4</strain>
    </source>
</reference>
<accession>A0ABU9YFY8</accession>
<dbReference type="InterPro" id="IPR023187">
    <property type="entry name" value="Tscrpt_reg_MarR-type_CS"/>
</dbReference>
<sequence>MHASLPAMDRIEDCISFLTGKAAQAVSRAARDRLAPHGVTPVQYAVLQVLWEHDGLNGVEIGQRLVLDSATATGVIERLVKQGLVVRRPDPRDRRVNRLSSTPAAEALRPVLQAEMAALNQDVRALLGAGAVRLWPLLRQLAGLSPTDPEHTGP</sequence>
<evidence type="ECO:0000313" key="6">
    <source>
        <dbReference type="Proteomes" id="UP001413721"/>
    </source>
</evidence>
<dbReference type="RefSeq" id="WP_345932440.1">
    <property type="nucleotide sequence ID" value="NZ_JBBKTV010000003.1"/>
</dbReference>
<protein>
    <submittedName>
        <fullName evidence="5">MarR family winged helix-turn-helix transcriptional regulator</fullName>
    </submittedName>
</protein>
<evidence type="ECO:0000256" key="1">
    <source>
        <dbReference type="ARBA" id="ARBA00023015"/>
    </source>
</evidence>